<evidence type="ECO:0000313" key="10">
    <source>
        <dbReference type="EMBL" id="CAA7271583.1"/>
    </source>
</evidence>
<dbReference type="SUPFAM" id="SSF74924">
    <property type="entry name" value="Cap-Gly domain"/>
    <property type="match status" value="1"/>
</dbReference>
<dbReference type="Gene3D" id="2.30.30.190">
    <property type="entry name" value="CAP Gly-rich-like domain"/>
    <property type="match status" value="1"/>
</dbReference>
<dbReference type="PROSITE" id="PS50245">
    <property type="entry name" value="CAP_GLY_2"/>
    <property type="match status" value="1"/>
</dbReference>
<evidence type="ECO:0000256" key="4">
    <source>
        <dbReference type="ARBA" id="ARBA00022490"/>
    </source>
</evidence>
<dbReference type="Gene3D" id="3.80.10.10">
    <property type="entry name" value="Ribonuclease Inhibitor"/>
    <property type="match status" value="1"/>
</dbReference>
<name>A0A8S0X9P4_CYCAE</name>
<dbReference type="SMART" id="SM01052">
    <property type="entry name" value="CAP_GLY"/>
    <property type="match status" value="1"/>
</dbReference>
<keyword evidence="6" id="KW-0677">Repeat</keyword>
<evidence type="ECO:0000256" key="5">
    <source>
        <dbReference type="ARBA" id="ARBA00022614"/>
    </source>
</evidence>
<organism evidence="10 11">
    <name type="scientific">Cyclocybe aegerita</name>
    <name type="common">Black poplar mushroom</name>
    <name type="synonym">Agrocybe aegerita</name>
    <dbReference type="NCBI Taxonomy" id="1973307"/>
    <lineage>
        <taxon>Eukaryota</taxon>
        <taxon>Fungi</taxon>
        <taxon>Dikarya</taxon>
        <taxon>Basidiomycota</taxon>
        <taxon>Agaricomycotina</taxon>
        <taxon>Agaricomycetes</taxon>
        <taxon>Agaricomycetidae</taxon>
        <taxon>Agaricales</taxon>
        <taxon>Agaricineae</taxon>
        <taxon>Bolbitiaceae</taxon>
        <taxon>Cyclocybe</taxon>
    </lineage>
</organism>
<keyword evidence="5" id="KW-0433">Leucine-rich repeat</keyword>
<protein>
    <recommendedName>
        <fullName evidence="3">Tubulin-specific chaperone E</fullName>
    </recommendedName>
    <alternativeName>
        <fullName evidence="8">Tubulin-folding cofactor E</fullName>
    </alternativeName>
</protein>
<evidence type="ECO:0000256" key="6">
    <source>
        <dbReference type="ARBA" id="ARBA00022737"/>
    </source>
</evidence>
<dbReference type="PROSITE" id="PS00845">
    <property type="entry name" value="CAP_GLY_1"/>
    <property type="match status" value="1"/>
</dbReference>
<evidence type="ECO:0000256" key="1">
    <source>
        <dbReference type="ARBA" id="ARBA00004496"/>
    </source>
</evidence>
<accession>A0A8S0X9P4</accession>
<dbReference type="EMBL" id="CACVBS010000112">
    <property type="protein sequence ID" value="CAA7271583.1"/>
    <property type="molecule type" value="Genomic_DNA"/>
</dbReference>
<dbReference type="Pfam" id="PF01302">
    <property type="entry name" value="CAP_GLY"/>
    <property type="match status" value="1"/>
</dbReference>
<evidence type="ECO:0000256" key="3">
    <source>
        <dbReference type="ARBA" id="ARBA00015004"/>
    </source>
</evidence>
<gene>
    <name evidence="10" type="ORF">AAE3_LOCUS13687</name>
</gene>
<dbReference type="InterPro" id="IPR032675">
    <property type="entry name" value="LRR_dom_sf"/>
</dbReference>
<keyword evidence="4" id="KW-0963">Cytoplasm</keyword>
<dbReference type="InterPro" id="IPR036859">
    <property type="entry name" value="CAP-Gly_dom_sf"/>
</dbReference>
<dbReference type="SUPFAM" id="SSF52047">
    <property type="entry name" value="RNI-like"/>
    <property type="match status" value="1"/>
</dbReference>
<evidence type="ECO:0000256" key="8">
    <source>
        <dbReference type="ARBA" id="ARBA00030180"/>
    </source>
</evidence>
<comment type="similarity">
    <text evidence="2">Belongs to the TBCE family.</text>
</comment>
<dbReference type="Proteomes" id="UP000467700">
    <property type="component" value="Unassembled WGS sequence"/>
</dbReference>
<evidence type="ECO:0000259" key="9">
    <source>
        <dbReference type="PROSITE" id="PS50245"/>
    </source>
</evidence>
<dbReference type="FunFam" id="2.30.30.190:FF:000008">
    <property type="entry name" value="Tubulin-specific chaperone E"/>
    <property type="match status" value="1"/>
</dbReference>
<sequence length="283" mass="31175">MDSKVIGTRVNHNGHYGTVRFVGPVDGTAGIWLGVEWDDPARGKHSGSKDGKQYFTCRSPSAGSFIRPTAHLIYGVSFLEALKAKYIETLHGSDTQEKVVLGSSQGAIQVEAVSLDKIREKFARLDYLKEVSLDHADVVRGDAPGSIMQTCPNIRGLDLSQNLLPDWETVASITRELPLLQRLSLNRNRLALPANYDALTGAFQKLVEIQLNETLISWPEMQAITASMLVLQVVELGYNRLSRLSDDTSPRTPPNSAVEVLNLDSNLLSDWSHICGSLKEYNS</sequence>
<evidence type="ECO:0000313" key="11">
    <source>
        <dbReference type="Proteomes" id="UP000467700"/>
    </source>
</evidence>
<comment type="caution">
    <text evidence="10">The sequence shown here is derived from an EMBL/GenBank/DDBJ whole genome shotgun (WGS) entry which is preliminary data.</text>
</comment>
<reference evidence="10 11" key="1">
    <citation type="submission" date="2020-01" db="EMBL/GenBank/DDBJ databases">
        <authorList>
            <person name="Gupta K D."/>
        </authorList>
    </citation>
    <scope>NUCLEOTIDE SEQUENCE [LARGE SCALE GENOMIC DNA]</scope>
</reference>
<keyword evidence="7" id="KW-0143">Chaperone</keyword>
<keyword evidence="11" id="KW-1185">Reference proteome</keyword>
<proteinExistence type="inferred from homology"/>
<feature type="domain" description="CAP-Gly" evidence="9">
    <location>
        <begin position="23"/>
        <end position="67"/>
    </location>
</feature>
<dbReference type="GO" id="GO:0005737">
    <property type="term" value="C:cytoplasm"/>
    <property type="evidence" value="ECO:0007669"/>
    <property type="project" value="UniProtKB-SubCell"/>
</dbReference>
<dbReference type="OrthoDB" id="5273213at2759"/>
<dbReference type="AlphaFoldDB" id="A0A8S0X9P4"/>
<evidence type="ECO:0000256" key="2">
    <source>
        <dbReference type="ARBA" id="ARBA00006286"/>
    </source>
</evidence>
<evidence type="ECO:0000256" key="7">
    <source>
        <dbReference type="ARBA" id="ARBA00023186"/>
    </source>
</evidence>
<comment type="subcellular location">
    <subcellularLocation>
        <location evidence="1">Cytoplasm</location>
    </subcellularLocation>
</comment>
<dbReference type="InterPro" id="IPR000938">
    <property type="entry name" value="CAP-Gly_domain"/>
</dbReference>